<dbReference type="PROSITE" id="PS50206">
    <property type="entry name" value="RHODANESE_3"/>
    <property type="match status" value="1"/>
</dbReference>
<reference evidence="3" key="1">
    <citation type="submission" date="2018-06" db="EMBL/GenBank/DDBJ databases">
        <authorList>
            <person name="Zhirakovskaya E."/>
        </authorList>
    </citation>
    <scope>NUCLEOTIDE SEQUENCE</scope>
</reference>
<dbReference type="EMBL" id="UOFO01000027">
    <property type="protein sequence ID" value="VAW83813.1"/>
    <property type="molecule type" value="Genomic_DNA"/>
</dbReference>
<feature type="domain" description="Rhodanese" evidence="2">
    <location>
        <begin position="273"/>
        <end position="353"/>
    </location>
</feature>
<dbReference type="SMART" id="SM00100">
    <property type="entry name" value="cNMP"/>
    <property type="match status" value="1"/>
</dbReference>
<dbReference type="InterPro" id="IPR018488">
    <property type="entry name" value="cNMP-bd_CS"/>
</dbReference>
<dbReference type="InterPro" id="IPR036873">
    <property type="entry name" value="Rhodanese-like_dom_sf"/>
</dbReference>
<dbReference type="AlphaFoldDB" id="A0A3B0Z6J1"/>
<dbReference type="GO" id="GO:0005829">
    <property type="term" value="C:cytosol"/>
    <property type="evidence" value="ECO:0007669"/>
    <property type="project" value="TreeGrafter"/>
</dbReference>
<feature type="domain" description="Cyclic nucleotide-binding" evidence="1">
    <location>
        <begin position="16"/>
        <end position="70"/>
    </location>
</feature>
<dbReference type="Gene3D" id="2.60.120.10">
    <property type="entry name" value="Jelly Rolls"/>
    <property type="match status" value="2"/>
</dbReference>
<dbReference type="SMART" id="SM00450">
    <property type="entry name" value="RHOD"/>
    <property type="match status" value="1"/>
</dbReference>
<accession>A0A3B0Z6J1</accession>
<dbReference type="PANTHER" id="PTHR11635">
    <property type="entry name" value="CAMP-DEPENDENT PROTEIN KINASE REGULATORY CHAIN"/>
    <property type="match status" value="1"/>
</dbReference>
<evidence type="ECO:0000313" key="3">
    <source>
        <dbReference type="EMBL" id="VAW83813.1"/>
    </source>
</evidence>
<dbReference type="InterPro" id="IPR014710">
    <property type="entry name" value="RmlC-like_jellyroll"/>
</dbReference>
<name>A0A3B0Z6J1_9ZZZZ</name>
<dbReference type="PRINTS" id="PR00103">
    <property type="entry name" value="CAMPKINASE"/>
</dbReference>
<dbReference type="Pfam" id="PF00027">
    <property type="entry name" value="cNMP_binding"/>
    <property type="match status" value="1"/>
</dbReference>
<protein>
    <recommendedName>
        <fullName evidence="4">cAMP-binding proteins - catabolite gene activator and regulatory subunit of cAMP-dependent protein kinases</fullName>
    </recommendedName>
</protein>
<dbReference type="SUPFAM" id="SSF52821">
    <property type="entry name" value="Rhodanese/Cell cycle control phosphatase"/>
    <property type="match status" value="1"/>
</dbReference>
<dbReference type="CDD" id="cd00038">
    <property type="entry name" value="CAP_ED"/>
    <property type="match status" value="1"/>
</dbReference>
<evidence type="ECO:0000259" key="2">
    <source>
        <dbReference type="PROSITE" id="PS50206"/>
    </source>
</evidence>
<feature type="domain" description="Cyclic nucleotide-binding" evidence="1">
    <location>
        <begin position="150"/>
        <end position="256"/>
    </location>
</feature>
<dbReference type="PROSITE" id="PS50042">
    <property type="entry name" value="CNMP_BINDING_3"/>
    <property type="match status" value="2"/>
</dbReference>
<dbReference type="Gene3D" id="3.40.250.10">
    <property type="entry name" value="Rhodanese-like domain"/>
    <property type="match status" value="1"/>
</dbReference>
<organism evidence="3">
    <name type="scientific">hydrothermal vent metagenome</name>
    <dbReference type="NCBI Taxonomy" id="652676"/>
    <lineage>
        <taxon>unclassified sequences</taxon>
        <taxon>metagenomes</taxon>
        <taxon>ecological metagenomes</taxon>
    </lineage>
</organism>
<dbReference type="CDD" id="cd00158">
    <property type="entry name" value="RHOD"/>
    <property type="match status" value="1"/>
</dbReference>
<sequence length="359" mass="40423">MTTTTIPPKLFAWLDPVNNLPEDQLNDLASQTQIKQLPPGAVLFDTTKEDNNLYYVLIGEVELTTKDNDKFIVKAKTEQARHPLGSGPPYKMSAKTITPVKYITVNSNLLDTMLVWAQFADQEPEVVMTEDGIFTVDKAGWLKKMIKSPTFSNLPSANIEQLLDLLEPIKVPAGEIIIRQGDLGDYFYMIEQGCALVTRQTAEEEEEESIELAELSEGTSFGEAALISDKPRNATVSMMSDGILLRLSKSNFITLLTEPNVRWITYERATEKQNNNCVWLDVRLPSEFNKEHITDAINIPVQQLHRRAKDLDKRKSYICYCDNGKRSSAASFILKQHSIEVYVLKEGIDHLSPSLLVAE</sequence>
<dbReference type="InterPro" id="IPR001763">
    <property type="entry name" value="Rhodanese-like_dom"/>
</dbReference>
<dbReference type="InterPro" id="IPR000595">
    <property type="entry name" value="cNMP-bd_dom"/>
</dbReference>
<dbReference type="SUPFAM" id="SSF51206">
    <property type="entry name" value="cAMP-binding domain-like"/>
    <property type="match status" value="2"/>
</dbReference>
<dbReference type="InterPro" id="IPR050503">
    <property type="entry name" value="cAMP-dep_PK_reg_su-like"/>
</dbReference>
<dbReference type="Pfam" id="PF00581">
    <property type="entry name" value="Rhodanese"/>
    <property type="match status" value="1"/>
</dbReference>
<proteinExistence type="predicted"/>
<evidence type="ECO:0008006" key="4">
    <source>
        <dbReference type="Google" id="ProtNLM"/>
    </source>
</evidence>
<dbReference type="PANTHER" id="PTHR11635:SF152">
    <property type="entry name" value="CAMP-DEPENDENT PROTEIN KINASE TYPE I REGULATORY SUBUNIT-RELATED"/>
    <property type="match status" value="1"/>
</dbReference>
<dbReference type="PROSITE" id="PS00888">
    <property type="entry name" value="CNMP_BINDING_1"/>
    <property type="match status" value="1"/>
</dbReference>
<gene>
    <name evidence="3" type="ORF">MNBD_GAMMA16-1236</name>
</gene>
<dbReference type="InterPro" id="IPR018490">
    <property type="entry name" value="cNMP-bd_dom_sf"/>
</dbReference>
<dbReference type="GO" id="GO:0005952">
    <property type="term" value="C:cAMP-dependent protein kinase complex"/>
    <property type="evidence" value="ECO:0007669"/>
    <property type="project" value="InterPro"/>
</dbReference>
<evidence type="ECO:0000259" key="1">
    <source>
        <dbReference type="PROSITE" id="PS50042"/>
    </source>
</evidence>